<accession>A0ABV5VS19</accession>
<proteinExistence type="predicted"/>
<evidence type="ECO:0000313" key="3">
    <source>
        <dbReference type="EMBL" id="MFB9750950.1"/>
    </source>
</evidence>
<feature type="domain" description="Thioredoxin" evidence="2">
    <location>
        <begin position="1"/>
        <end position="146"/>
    </location>
</feature>
<dbReference type="PANTHER" id="PTHR42852">
    <property type="entry name" value="THIOL:DISULFIDE INTERCHANGE PROTEIN DSBE"/>
    <property type="match status" value="1"/>
</dbReference>
<sequence>MRLREQMPEFQGVTEWVNGEVDKAALQGRPVLVHFWAVSCYMCKESLPLLNEWRDKFKEQYNLQIVGIHMPRSEKDTDLETVRATIKQYEMQHPIAIDNDHAVTDSYQNEFVPAYYLFDAEGQMRFFGAGEKAIGMVEQRLHKILGPKEQA</sequence>
<reference evidence="3 4" key="1">
    <citation type="submission" date="2024-09" db="EMBL/GenBank/DDBJ databases">
        <authorList>
            <person name="Sun Q."/>
            <person name="Mori K."/>
        </authorList>
    </citation>
    <scope>NUCLEOTIDE SEQUENCE [LARGE SCALE GENOMIC DNA]</scope>
    <source>
        <strain evidence="3 4">JCM 12520</strain>
    </source>
</reference>
<gene>
    <name evidence="3" type="ORF">ACFFNY_05110</name>
</gene>
<dbReference type="InterPro" id="IPR013766">
    <property type="entry name" value="Thioredoxin_domain"/>
</dbReference>
<dbReference type="Proteomes" id="UP001589619">
    <property type="component" value="Unassembled WGS sequence"/>
</dbReference>
<dbReference type="RefSeq" id="WP_344906289.1">
    <property type="nucleotide sequence ID" value="NZ_BAAAYO010000002.1"/>
</dbReference>
<evidence type="ECO:0000259" key="2">
    <source>
        <dbReference type="PROSITE" id="PS51352"/>
    </source>
</evidence>
<name>A0ABV5VS19_9BACL</name>
<dbReference type="PANTHER" id="PTHR42852:SF12">
    <property type="entry name" value="THIOL-DISULFIDE OXIDOREDUCTASE YKUV"/>
    <property type="match status" value="1"/>
</dbReference>
<dbReference type="Pfam" id="PF00578">
    <property type="entry name" value="AhpC-TSA"/>
    <property type="match status" value="1"/>
</dbReference>
<dbReference type="InterPro" id="IPR050553">
    <property type="entry name" value="Thioredoxin_ResA/DsbE_sf"/>
</dbReference>
<dbReference type="PROSITE" id="PS51352">
    <property type="entry name" value="THIOREDOXIN_2"/>
    <property type="match status" value="1"/>
</dbReference>
<keyword evidence="4" id="KW-1185">Reference proteome</keyword>
<dbReference type="EMBL" id="JBHMAG010000004">
    <property type="protein sequence ID" value="MFB9750950.1"/>
    <property type="molecule type" value="Genomic_DNA"/>
</dbReference>
<evidence type="ECO:0000256" key="1">
    <source>
        <dbReference type="ARBA" id="ARBA00023157"/>
    </source>
</evidence>
<keyword evidence="1" id="KW-1015">Disulfide bond</keyword>
<organism evidence="3 4">
    <name type="scientific">Paenibacillus hodogayensis</name>
    <dbReference type="NCBI Taxonomy" id="279208"/>
    <lineage>
        <taxon>Bacteria</taxon>
        <taxon>Bacillati</taxon>
        <taxon>Bacillota</taxon>
        <taxon>Bacilli</taxon>
        <taxon>Bacillales</taxon>
        <taxon>Paenibacillaceae</taxon>
        <taxon>Paenibacillus</taxon>
    </lineage>
</organism>
<evidence type="ECO:0000313" key="4">
    <source>
        <dbReference type="Proteomes" id="UP001589619"/>
    </source>
</evidence>
<dbReference type="SUPFAM" id="SSF52833">
    <property type="entry name" value="Thioredoxin-like"/>
    <property type="match status" value="1"/>
</dbReference>
<protein>
    <submittedName>
        <fullName evidence="3">Redoxin domain-containing protein</fullName>
    </submittedName>
</protein>
<dbReference type="InterPro" id="IPR000866">
    <property type="entry name" value="AhpC/TSA"/>
</dbReference>
<dbReference type="Gene3D" id="3.40.30.10">
    <property type="entry name" value="Glutaredoxin"/>
    <property type="match status" value="1"/>
</dbReference>
<dbReference type="InterPro" id="IPR036249">
    <property type="entry name" value="Thioredoxin-like_sf"/>
</dbReference>
<comment type="caution">
    <text evidence="3">The sequence shown here is derived from an EMBL/GenBank/DDBJ whole genome shotgun (WGS) entry which is preliminary data.</text>
</comment>